<organism evidence="2">
    <name type="scientific">Pithovirus LCPAC101</name>
    <dbReference type="NCBI Taxonomy" id="2506586"/>
    <lineage>
        <taxon>Viruses</taxon>
        <taxon>Pithoviruses</taxon>
    </lineage>
</organism>
<accession>A0A481Z4E7</accession>
<dbReference type="EMBL" id="MK500446">
    <property type="protein sequence ID" value="QBK89918.1"/>
    <property type="molecule type" value="Genomic_DNA"/>
</dbReference>
<proteinExistence type="predicted"/>
<feature type="transmembrane region" description="Helical" evidence="1">
    <location>
        <begin position="276"/>
        <end position="299"/>
    </location>
</feature>
<evidence type="ECO:0000256" key="1">
    <source>
        <dbReference type="SAM" id="Phobius"/>
    </source>
</evidence>
<name>A0A481Z4E7_9VIRU</name>
<keyword evidence="1" id="KW-1133">Transmembrane helix</keyword>
<keyword evidence="1" id="KW-0812">Transmembrane</keyword>
<gene>
    <name evidence="2" type="ORF">LCPAC101_02010</name>
</gene>
<protein>
    <submittedName>
        <fullName evidence="2">Entry-fusion-complex G9/A16</fullName>
    </submittedName>
</protein>
<sequence length="340" mass="37414">MTDITAFTIQKGVCNRFYASTDDLCTNDDGKQIGLVTSGACIQFVEPTCKECTKVCPEECVPLGSDVTADWKEGTGDENRTLACTYDASTFTLDDITKYMIEYGKDDNYNKVIMPDFCFKDSNICVENPNTGKPWKTCPNMLNDGAAGSMCRNWRSTNTELADEEQLGYCDDNSSNPTCACYNRDNDPIYKLLDPKLDINDGCWYKVCSQPQGYLVPSDLINTDPPCPCDDILCPQVNDAISNSISDLPVSAFKKALTCTVTSSPKPIPEKKSSNATIIIGIIIFIIIIFIIFGLIYYYNTTKITKKYVPGSISVAPAAVASTSTPSPQAQNIGRIYRRV</sequence>
<evidence type="ECO:0000313" key="2">
    <source>
        <dbReference type="EMBL" id="QBK89918.1"/>
    </source>
</evidence>
<reference evidence="2" key="1">
    <citation type="journal article" date="2019" name="MBio">
        <title>Virus Genomes from Deep Sea Sediments Expand the Ocean Megavirome and Support Independent Origins of Viral Gigantism.</title>
        <authorList>
            <person name="Backstrom D."/>
            <person name="Yutin N."/>
            <person name="Jorgensen S.L."/>
            <person name="Dharamshi J."/>
            <person name="Homa F."/>
            <person name="Zaremba-Niedwiedzka K."/>
            <person name="Spang A."/>
            <person name="Wolf Y.I."/>
            <person name="Koonin E.V."/>
            <person name="Ettema T.J."/>
        </authorList>
    </citation>
    <scope>NUCLEOTIDE SEQUENCE</scope>
</reference>
<keyword evidence="1" id="KW-0472">Membrane</keyword>